<gene>
    <name evidence="4" type="ORF">BITS_1383</name>
</gene>
<dbReference type="GO" id="GO:0003677">
    <property type="term" value="F:DNA binding"/>
    <property type="evidence" value="ECO:0007669"/>
    <property type="project" value="UniProtKB-UniRule"/>
</dbReference>
<accession>A0A087E935</accession>
<sequence length="199" mass="22264">MSDSSHSQSASAKPKNTRQAIVLATKAILQSDGFTRVSVSSITQRAQVTRSLFYHYFADKESAANAALDSIIDDMLVRVKAWDEQREVGNIAKALEDFVQLAKSIIVESGPFGQHIVQSGNAKLYIDFIDRVTERVTDYLCNTTVQDFAELHNIPIAYVRETFHMLIPGLIAVLRLNPTIDDVVLKQITAQTLHLERYL</sequence>
<dbReference type="eggNOG" id="COG1309">
    <property type="taxonomic scope" value="Bacteria"/>
</dbReference>
<evidence type="ECO:0000313" key="4">
    <source>
        <dbReference type="EMBL" id="KFJ04286.1"/>
    </source>
</evidence>
<dbReference type="PANTHER" id="PTHR43479:SF11">
    <property type="entry name" value="ACREF_ENVCD OPERON REPRESSOR-RELATED"/>
    <property type="match status" value="1"/>
</dbReference>
<dbReference type="Pfam" id="PF00440">
    <property type="entry name" value="TetR_N"/>
    <property type="match status" value="1"/>
</dbReference>
<dbReference type="AlphaFoldDB" id="A0A087E935"/>
<feature type="DNA-binding region" description="H-T-H motif" evidence="2">
    <location>
        <begin position="38"/>
        <end position="57"/>
    </location>
</feature>
<dbReference type="SUPFAM" id="SSF46689">
    <property type="entry name" value="Homeodomain-like"/>
    <property type="match status" value="1"/>
</dbReference>
<proteinExistence type="predicted"/>
<protein>
    <submittedName>
        <fullName evidence="4">TetR-type transcriptional regulator</fullName>
    </submittedName>
</protein>
<dbReference type="Proteomes" id="UP000029080">
    <property type="component" value="Unassembled WGS sequence"/>
</dbReference>
<dbReference type="PROSITE" id="PS50977">
    <property type="entry name" value="HTH_TETR_2"/>
    <property type="match status" value="1"/>
</dbReference>
<dbReference type="InterPro" id="IPR050624">
    <property type="entry name" value="HTH-type_Tx_Regulator"/>
</dbReference>
<reference evidence="4 5" key="1">
    <citation type="submission" date="2014-03" db="EMBL/GenBank/DDBJ databases">
        <title>Genomics of Bifidobacteria.</title>
        <authorList>
            <person name="Ventura M."/>
            <person name="Milani C."/>
            <person name="Lugli G.A."/>
        </authorList>
    </citation>
    <scope>NUCLEOTIDE SEQUENCE [LARGE SCALE GENOMIC DNA]</scope>
    <source>
        <strain evidence="4 5">JCM 13495</strain>
    </source>
</reference>
<keyword evidence="5" id="KW-1185">Reference proteome</keyword>
<evidence type="ECO:0000256" key="2">
    <source>
        <dbReference type="PROSITE-ProRule" id="PRU00335"/>
    </source>
</evidence>
<dbReference type="Gene3D" id="1.10.357.10">
    <property type="entry name" value="Tetracycline Repressor, domain 2"/>
    <property type="match status" value="1"/>
</dbReference>
<evidence type="ECO:0000313" key="5">
    <source>
        <dbReference type="Proteomes" id="UP000029080"/>
    </source>
</evidence>
<organism evidence="4 5">
    <name type="scientific">Bifidobacterium tsurumiense</name>
    <dbReference type="NCBI Taxonomy" id="356829"/>
    <lineage>
        <taxon>Bacteria</taxon>
        <taxon>Bacillati</taxon>
        <taxon>Actinomycetota</taxon>
        <taxon>Actinomycetes</taxon>
        <taxon>Bifidobacteriales</taxon>
        <taxon>Bifidobacteriaceae</taxon>
        <taxon>Bifidobacterium</taxon>
    </lineage>
</organism>
<feature type="domain" description="HTH tetR-type" evidence="3">
    <location>
        <begin position="15"/>
        <end position="75"/>
    </location>
</feature>
<dbReference type="InterPro" id="IPR009057">
    <property type="entry name" value="Homeodomain-like_sf"/>
</dbReference>
<name>A0A087E935_9BIFI</name>
<evidence type="ECO:0000256" key="1">
    <source>
        <dbReference type="ARBA" id="ARBA00023125"/>
    </source>
</evidence>
<comment type="caution">
    <text evidence="4">The sequence shown here is derived from an EMBL/GenBank/DDBJ whole genome shotgun (WGS) entry which is preliminary data.</text>
</comment>
<dbReference type="STRING" id="356829.BITS_1383"/>
<dbReference type="EMBL" id="JGZU01000019">
    <property type="protein sequence ID" value="KFJ04286.1"/>
    <property type="molecule type" value="Genomic_DNA"/>
</dbReference>
<evidence type="ECO:0000259" key="3">
    <source>
        <dbReference type="PROSITE" id="PS50977"/>
    </source>
</evidence>
<dbReference type="PANTHER" id="PTHR43479">
    <property type="entry name" value="ACREF/ENVCD OPERON REPRESSOR-RELATED"/>
    <property type="match status" value="1"/>
</dbReference>
<dbReference type="RefSeq" id="WP_026642395.1">
    <property type="nucleotide sequence ID" value="NZ_JAXEUP010000064.1"/>
</dbReference>
<keyword evidence="1 2" id="KW-0238">DNA-binding</keyword>
<dbReference type="InterPro" id="IPR001647">
    <property type="entry name" value="HTH_TetR"/>
</dbReference>
<dbReference type="OrthoDB" id="3196926at2"/>